<dbReference type="Proteomes" id="UP001500298">
    <property type="component" value="Unassembled WGS sequence"/>
</dbReference>
<evidence type="ECO:0008006" key="4">
    <source>
        <dbReference type="Google" id="ProtNLM"/>
    </source>
</evidence>
<keyword evidence="3" id="KW-1185">Reference proteome</keyword>
<evidence type="ECO:0000313" key="2">
    <source>
        <dbReference type="EMBL" id="GAA4829331.1"/>
    </source>
</evidence>
<sequence>MNKQLQTILFLVILLYGSSFSTALAQRITQKHPQEGMTSVITLKQNPKYKSPQPRVKAYTANIQFNIEQQQSTSKRYRAFTLSPSKLEDISFILSKKGYSSFRKSLKYLQGSTVTYNVKDTLAIHQLSLKVERVKANYRTEGNITEENVDQYYQLGEQYKQLQQKLSGMKLSDPEAYTKNHNTIEEAEGTLNDMKEVAGLLPLQQTDPVRLRGSISTLEKQLQAHRQTLISIQKDLHLLYYEKGMQAHSEALLKQAHQTAQQKRIPFPDPLVALAELAYQKNDYQRSIDYIQKASAMSMTPALKSKSQQLYQRIYQYYVNRGKQTANIEQAAKWYYLALDMKTPRIPLKTEEAGRQLQERRSEALDDMIANGIQERDFNLLEQAEKYHQTYQKETTLPEEYVTEAYQHIYDEDYIAEARRLSLKAQYPKAYRKLVELEKLSKKLEVPVEGGMSPAYKRLYLSLYRSGKKSQENRDYEGALSRYEFCQQIIDKHRIRVDEQALSAEMRICYQGIFQQELNKALALIQQKRFEQAEQSIASVENYYDKHEQWMQSKEQSALYELKRTFYTAQFNHSEQEVLTFLRLKAFDKAKEAMELMLSIGKNQEYPINTPNKTRIMILRQQSYYTAFVDHQIQLSRGELTQNQPGQAMDALVLAQQEFENGKQWVSNRSNTLINLRKQVQLRLLSEGYRLLESNLDQAQVYTEKASLLPAANRQITQLTKRNQGYVALHIGQRHIEEKEYLQALSSFTEARAVKANISALDQALSTQEQKAMQLFYTQENLVLLSMLDFNEEGRVSDNTLKQVELRLWDLRDLSKKYQYSPNSTQLKQKTTIEQRMAEAVCLNRTDDYQQMLQDAEAKIFKDQYAYAGDLLDQALSLTQQYQECGMDSTKAQQLLSRYQYAITYQRERLAIESLIEEGLFNKATEQYISLKDYYQKHELFRRGLEHPTPKTYFVKHKNVAFLRSNTLYYAADHKEKSLFNALLKELMHREQEESFYYSLGMEMALLHKNHYKGMSSKKAFSTIKPVKSGFLWFKHRNFKRFKKGYFGG</sequence>
<name>A0ABP9DBL7_9BACT</name>
<accession>A0ABP9DBL7</accession>
<feature type="chain" id="PRO_5046617256" description="Tetratricopeptide repeat-containing protein" evidence="1">
    <location>
        <begin position="26"/>
        <end position="1049"/>
    </location>
</feature>
<evidence type="ECO:0000256" key="1">
    <source>
        <dbReference type="SAM" id="SignalP"/>
    </source>
</evidence>
<organism evidence="2 3">
    <name type="scientific">Algivirga pacifica</name>
    <dbReference type="NCBI Taxonomy" id="1162670"/>
    <lineage>
        <taxon>Bacteria</taxon>
        <taxon>Pseudomonadati</taxon>
        <taxon>Bacteroidota</taxon>
        <taxon>Cytophagia</taxon>
        <taxon>Cytophagales</taxon>
        <taxon>Flammeovirgaceae</taxon>
        <taxon>Algivirga</taxon>
    </lineage>
</organism>
<proteinExistence type="predicted"/>
<feature type="signal peptide" evidence="1">
    <location>
        <begin position="1"/>
        <end position="25"/>
    </location>
</feature>
<gene>
    <name evidence="2" type="ORF">GCM10023331_13070</name>
</gene>
<dbReference type="EMBL" id="BAABJX010000021">
    <property type="protein sequence ID" value="GAA4829331.1"/>
    <property type="molecule type" value="Genomic_DNA"/>
</dbReference>
<comment type="caution">
    <text evidence="2">The sequence shown here is derived from an EMBL/GenBank/DDBJ whole genome shotgun (WGS) entry which is preliminary data.</text>
</comment>
<dbReference type="RefSeq" id="WP_345370264.1">
    <property type="nucleotide sequence ID" value="NZ_BAABJX010000021.1"/>
</dbReference>
<evidence type="ECO:0000313" key="3">
    <source>
        <dbReference type="Proteomes" id="UP001500298"/>
    </source>
</evidence>
<protein>
    <recommendedName>
        <fullName evidence="4">Tetratricopeptide repeat-containing protein</fullName>
    </recommendedName>
</protein>
<reference evidence="3" key="1">
    <citation type="journal article" date="2019" name="Int. J. Syst. Evol. Microbiol.">
        <title>The Global Catalogue of Microorganisms (GCM) 10K type strain sequencing project: providing services to taxonomists for standard genome sequencing and annotation.</title>
        <authorList>
            <consortium name="The Broad Institute Genomics Platform"/>
            <consortium name="The Broad Institute Genome Sequencing Center for Infectious Disease"/>
            <person name="Wu L."/>
            <person name="Ma J."/>
        </authorList>
    </citation>
    <scope>NUCLEOTIDE SEQUENCE [LARGE SCALE GENOMIC DNA]</scope>
    <source>
        <strain evidence="3">JCM 18326</strain>
    </source>
</reference>
<keyword evidence="1" id="KW-0732">Signal</keyword>